<protein>
    <submittedName>
        <fullName evidence="1">Uncharacterized protein</fullName>
    </submittedName>
</protein>
<accession>A0ACC8X9S2</accession>
<dbReference type="EMBL" id="LJDB01000077">
    <property type="protein sequence ID" value="ONI38858.1"/>
    <property type="molecule type" value="Genomic_DNA"/>
</dbReference>
<keyword evidence="2" id="KW-1185">Reference proteome</keyword>
<proteinExistence type="predicted"/>
<organism evidence="1 2">
    <name type="scientific">Candidatus Epulonipiscium fishelsonii</name>
    <dbReference type="NCBI Taxonomy" id="77094"/>
    <lineage>
        <taxon>Bacteria</taxon>
        <taxon>Bacillati</taxon>
        <taxon>Bacillota</taxon>
        <taxon>Clostridia</taxon>
        <taxon>Lachnospirales</taxon>
        <taxon>Lachnospiraceae</taxon>
        <taxon>Candidatus Epulonipiscium</taxon>
    </lineage>
</organism>
<comment type="caution">
    <text evidence="1">The sequence shown here is derived from an EMBL/GenBank/DDBJ whole genome shotgun (WGS) entry which is preliminary data.</text>
</comment>
<reference evidence="1" key="1">
    <citation type="submission" date="2016-08" db="EMBL/GenBank/DDBJ databases">
        <authorList>
            <person name="Ngugi D.K."/>
            <person name="Miyake S."/>
            <person name="Stingl U."/>
        </authorList>
    </citation>
    <scope>NUCLEOTIDE SEQUENCE</scope>
    <source>
        <strain evidence="1">SCG-B11WGA-EpuloA1</strain>
    </source>
</reference>
<sequence>MNITLNNSVDQYSNFNVIGVDKAKKEEAPKNAINFNQDSVSFSNAGKAMSQMDKLNKQKENLQEKREELLQKSLAGEDIGDEIEKLDEKMIEIEAEILNAKQKEAEKATKDSSEKAIKAEPKTKEEVMFQKISNVISSSISTDQKEAVESKSIALSLNKKMTEQVEHIEEELVEVKEPHKKIDEAHQEKEHTEKEYKEDREHITIDVVL</sequence>
<evidence type="ECO:0000313" key="1">
    <source>
        <dbReference type="EMBL" id="ONI38858.1"/>
    </source>
</evidence>
<evidence type="ECO:0000313" key="2">
    <source>
        <dbReference type="Proteomes" id="UP000188605"/>
    </source>
</evidence>
<dbReference type="Proteomes" id="UP000188605">
    <property type="component" value="Unassembled WGS sequence"/>
</dbReference>
<gene>
    <name evidence="1" type="ORF">AN396_01440</name>
</gene>
<name>A0ACC8X9S2_9FIRM</name>